<evidence type="ECO:0000256" key="5">
    <source>
        <dbReference type="ARBA" id="ARBA00022927"/>
    </source>
</evidence>
<gene>
    <name evidence="12" type="ORF">STEHIDRAFT_163865</name>
</gene>
<organism evidence="12 13">
    <name type="scientific">Stereum hirsutum (strain FP-91666)</name>
    <name type="common">White-rot fungus</name>
    <dbReference type="NCBI Taxonomy" id="721885"/>
    <lineage>
        <taxon>Eukaryota</taxon>
        <taxon>Fungi</taxon>
        <taxon>Dikarya</taxon>
        <taxon>Basidiomycota</taxon>
        <taxon>Agaricomycotina</taxon>
        <taxon>Agaricomycetes</taxon>
        <taxon>Russulales</taxon>
        <taxon>Stereaceae</taxon>
        <taxon>Stereum</taxon>
    </lineage>
</organism>
<evidence type="ECO:0000313" key="13">
    <source>
        <dbReference type="Proteomes" id="UP000053927"/>
    </source>
</evidence>
<dbReference type="GO" id="GO:0005801">
    <property type="term" value="C:cis-Golgi network"/>
    <property type="evidence" value="ECO:0007669"/>
    <property type="project" value="InterPro"/>
</dbReference>
<evidence type="ECO:0000256" key="1">
    <source>
        <dbReference type="ARBA" id="ARBA00004395"/>
    </source>
</evidence>
<evidence type="ECO:0000256" key="9">
    <source>
        <dbReference type="SAM" id="MobiDB-lite"/>
    </source>
</evidence>
<dbReference type="InterPro" id="IPR048685">
    <property type="entry name" value="COG3_C"/>
</dbReference>
<dbReference type="GO" id="GO:0017119">
    <property type="term" value="C:Golgi transport complex"/>
    <property type="evidence" value="ECO:0007669"/>
    <property type="project" value="TreeGrafter"/>
</dbReference>
<dbReference type="InterPro" id="IPR048320">
    <property type="entry name" value="COG3_N"/>
</dbReference>
<dbReference type="RefSeq" id="XP_007311658.1">
    <property type="nucleotide sequence ID" value="XM_007311596.1"/>
</dbReference>
<dbReference type="InterPro" id="IPR007265">
    <property type="entry name" value="COG_su3"/>
</dbReference>
<evidence type="ECO:0000256" key="7">
    <source>
        <dbReference type="ARBA" id="ARBA00023136"/>
    </source>
</evidence>
<keyword evidence="6" id="KW-0333">Golgi apparatus</keyword>
<dbReference type="KEGG" id="shs:STEHIDRAFT_163865"/>
<proteinExistence type="inferred from homology"/>
<evidence type="ECO:0000256" key="4">
    <source>
        <dbReference type="ARBA" id="ARBA00022448"/>
    </source>
</evidence>
<dbReference type="OrthoDB" id="296793at2759"/>
<feature type="region of interest" description="Disordered" evidence="9">
    <location>
        <begin position="75"/>
        <end position="103"/>
    </location>
</feature>
<protein>
    <recommendedName>
        <fullName evidence="3">Conserved oligomeric Golgi complex subunit 3</fullName>
    </recommendedName>
    <alternativeName>
        <fullName evidence="8">Component of oligomeric Golgi complex 3</fullName>
    </alternativeName>
</protein>
<evidence type="ECO:0000259" key="10">
    <source>
        <dbReference type="Pfam" id="PF04136"/>
    </source>
</evidence>
<dbReference type="PANTHER" id="PTHR13302:SF8">
    <property type="entry name" value="CONSERVED OLIGOMERIC GOLGI COMPLEX SUBUNIT 3"/>
    <property type="match status" value="1"/>
</dbReference>
<reference evidence="13" key="1">
    <citation type="journal article" date="2012" name="Science">
        <title>The Paleozoic origin of enzymatic lignin decomposition reconstructed from 31 fungal genomes.</title>
        <authorList>
            <person name="Floudas D."/>
            <person name="Binder M."/>
            <person name="Riley R."/>
            <person name="Barry K."/>
            <person name="Blanchette R.A."/>
            <person name="Henrissat B."/>
            <person name="Martinez A.T."/>
            <person name="Otillar R."/>
            <person name="Spatafora J.W."/>
            <person name="Yadav J.S."/>
            <person name="Aerts A."/>
            <person name="Benoit I."/>
            <person name="Boyd A."/>
            <person name="Carlson A."/>
            <person name="Copeland A."/>
            <person name="Coutinho P.M."/>
            <person name="de Vries R.P."/>
            <person name="Ferreira P."/>
            <person name="Findley K."/>
            <person name="Foster B."/>
            <person name="Gaskell J."/>
            <person name="Glotzer D."/>
            <person name="Gorecki P."/>
            <person name="Heitman J."/>
            <person name="Hesse C."/>
            <person name="Hori C."/>
            <person name="Igarashi K."/>
            <person name="Jurgens J.A."/>
            <person name="Kallen N."/>
            <person name="Kersten P."/>
            <person name="Kohler A."/>
            <person name="Kuees U."/>
            <person name="Kumar T.K.A."/>
            <person name="Kuo A."/>
            <person name="LaButti K."/>
            <person name="Larrondo L.F."/>
            <person name="Lindquist E."/>
            <person name="Ling A."/>
            <person name="Lombard V."/>
            <person name="Lucas S."/>
            <person name="Lundell T."/>
            <person name="Martin R."/>
            <person name="McLaughlin D.J."/>
            <person name="Morgenstern I."/>
            <person name="Morin E."/>
            <person name="Murat C."/>
            <person name="Nagy L.G."/>
            <person name="Nolan M."/>
            <person name="Ohm R.A."/>
            <person name="Patyshakuliyeva A."/>
            <person name="Rokas A."/>
            <person name="Ruiz-Duenas F.J."/>
            <person name="Sabat G."/>
            <person name="Salamov A."/>
            <person name="Samejima M."/>
            <person name="Schmutz J."/>
            <person name="Slot J.C."/>
            <person name="St John F."/>
            <person name="Stenlid J."/>
            <person name="Sun H."/>
            <person name="Sun S."/>
            <person name="Syed K."/>
            <person name="Tsang A."/>
            <person name="Wiebenga A."/>
            <person name="Young D."/>
            <person name="Pisabarro A."/>
            <person name="Eastwood D.C."/>
            <person name="Martin F."/>
            <person name="Cullen D."/>
            <person name="Grigoriev I.V."/>
            <person name="Hibbett D.S."/>
        </authorList>
    </citation>
    <scope>NUCLEOTIDE SEQUENCE [LARGE SCALE GENOMIC DNA]</scope>
    <source>
        <strain evidence="13">FP-91666</strain>
    </source>
</reference>
<evidence type="ECO:0000256" key="3">
    <source>
        <dbReference type="ARBA" id="ARBA00020976"/>
    </source>
</evidence>
<dbReference type="AlphaFoldDB" id="R7RWP0"/>
<dbReference type="PANTHER" id="PTHR13302">
    <property type="entry name" value="CONSERVED OLIGOMERIC GOLGI COMPLEX COMPONENT 3"/>
    <property type="match status" value="1"/>
</dbReference>
<dbReference type="GO" id="GO:0007030">
    <property type="term" value="P:Golgi organization"/>
    <property type="evidence" value="ECO:0007669"/>
    <property type="project" value="TreeGrafter"/>
</dbReference>
<feature type="region of interest" description="Disordered" evidence="9">
    <location>
        <begin position="404"/>
        <end position="437"/>
    </location>
</feature>
<evidence type="ECO:0000256" key="6">
    <source>
        <dbReference type="ARBA" id="ARBA00023034"/>
    </source>
</evidence>
<evidence type="ECO:0000313" key="12">
    <source>
        <dbReference type="EMBL" id="EIM79198.1"/>
    </source>
</evidence>
<keyword evidence="7" id="KW-0472">Membrane</keyword>
<feature type="compositionally biased region" description="Low complexity" evidence="9">
    <location>
        <begin position="17"/>
        <end position="32"/>
    </location>
</feature>
<dbReference type="GO" id="GO:0000139">
    <property type="term" value="C:Golgi membrane"/>
    <property type="evidence" value="ECO:0007669"/>
    <property type="project" value="UniProtKB-SubCell"/>
</dbReference>
<comment type="subcellular location">
    <subcellularLocation>
        <location evidence="1">Golgi apparatus membrane</location>
        <topology evidence="1">Peripheral membrane protein</topology>
    </subcellularLocation>
</comment>
<feature type="region of interest" description="Disordered" evidence="9">
    <location>
        <begin position="808"/>
        <end position="845"/>
    </location>
</feature>
<keyword evidence="4" id="KW-0813">Transport</keyword>
<feature type="domain" description="Conserved oligomeric Golgi complex subunit 3 N-terminal" evidence="10">
    <location>
        <begin position="161"/>
        <end position="304"/>
    </location>
</feature>
<sequence length="946" mass="103679">MTTTRPSNRRGPPPHLHSPNSPQPSSSKPSVSLEEWEFKAPLGELENTSVAAVKAALDRPSLPFKFTVEEASSRASTPLRSVKFGPPSRSSTPGIPPSVTSISTSARFPGFSSATSTVSTPHPYSHLHPTAPIQTPQQFYDWFALIDRSVAHSQESHFREHLKRVEDWLGVCEMLVGRIEEVDEEVEGMLKGWRSVEEGGRSLQEACQRLLEERDRLVELQDAIGQRLDYFQELEHATRMLNHPGDSLVLQTDFLYMVERVDVCIDFLKAHRHFREAELYLLRFQQCMTRAMTLIKMFLVGSLRALTQDITRRLSEKHNNISFTPAFNPSRINSLPSSQNSSDEQRPILTSFRLSCSAYLESLCDYLYDDLRPRILHEQKLGALCEVCTVLQALMALDGPSITAAESSTSPSASDSGSDDDSLEIAPDLPEDFKSSNKENGLGDLRISGLLRMVLQDAQMRLVFKAQSVMQSEIRWFIPNANAGTEELDWPGVLIRVRESHDTNLIVKDKDSESIELGLSQIFQLSEATRRGVNTWYPTVRKTVWVLSQLFEFVQPAIFADLAQESLNLCRLSVISASEVIKSQSSFHSHSHSKSHSKSSASKAHAKSQSQIQSPPPPLRPTSPPTEIKTSPTGAESEHAETLTGLGKELDAVLFLVRHLLILKEMVRGLEGLVKSLEAEGGATGAAVKGVSGGYAFGGTNASGFLGDGAVGVGAAGGLTGGSGMTDAFTSMLSRTSALIPDSLFESLGMPRGKESMLDARHGIDIDLRKACQDLIELVSSNVTDPLYTYLAHAQRTASALILSPSTSTSSSSAFPANTTTSPPPTSSTSGMLPSDQSPRADTPLKSVEKELVARCQTALKDSISRIRIYVEDQRTADVLIEHVRERVEDGWEVFREGVMQVQGEKQETGLMSEEELRGMLRVVCSERGAVMLGGEDGVADQIEEA</sequence>
<evidence type="ECO:0000256" key="2">
    <source>
        <dbReference type="ARBA" id="ARBA00009936"/>
    </source>
</evidence>
<dbReference type="Pfam" id="PF20671">
    <property type="entry name" value="COG3_C"/>
    <property type="match status" value="1"/>
</dbReference>
<dbReference type="GO" id="GO:0006891">
    <property type="term" value="P:intra-Golgi vesicle-mediated transport"/>
    <property type="evidence" value="ECO:0007669"/>
    <property type="project" value="TreeGrafter"/>
</dbReference>
<feature type="compositionally biased region" description="Polar residues" evidence="9">
    <location>
        <begin position="88"/>
        <end position="103"/>
    </location>
</feature>
<feature type="compositionally biased region" description="Low complexity" evidence="9">
    <location>
        <begin position="808"/>
        <end position="835"/>
    </location>
</feature>
<feature type="compositionally biased region" description="Low complexity" evidence="9">
    <location>
        <begin position="598"/>
        <end position="613"/>
    </location>
</feature>
<accession>R7RWP0</accession>
<feature type="region of interest" description="Disordered" evidence="9">
    <location>
        <begin position="586"/>
        <end position="642"/>
    </location>
</feature>
<dbReference type="Proteomes" id="UP000053927">
    <property type="component" value="Unassembled WGS sequence"/>
</dbReference>
<feature type="compositionally biased region" description="Low complexity" evidence="9">
    <location>
        <begin position="407"/>
        <end position="416"/>
    </location>
</feature>
<evidence type="ECO:0000259" key="11">
    <source>
        <dbReference type="Pfam" id="PF20671"/>
    </source>
</evidence>
<name>R7RWP0_STEHR</name>
<feature type="compositionally biased region" description="Pro residues" evidence="9">
    <location>
        <begin position="614"/>
        <end position="624"/>
    </location>
</feature>
<evidence type="ECO:0000256" key="8">
    <source>
        <dbReference type="ARBA" id="ARBA00031339"/>
    </source>
</evidence>
<dbReference type="GO" id="GO:0006886">
    <property type="term" value="P:intracellular protein transport"/>
    <property type="evidence" value="ECO:0007669"/>
    <property type="project" value="InterPro"/>
</dbReference>
<feature type="region of interest" description="Disordered" evidence="9">
    <location>
        <begin position="1"/>
        <end position="34"/>
    </location>
</feature>
<comment type="similarity">
    <text evidence="2">Belongs to the COG3 family.</text>
</comment>
<keyword evidence="5" id="KW-0653">Protein transport</keyword>
<dbReference type="GeneID" id="18802460"/>
<dbReference type="Pfam" id="PF04136">
    <property type="entry name" value="COG3_N"/>
    <property type="match status" value="1"/>
</dbReference>
<dbReference type="EMBL" id="JH687407">
    <property type="protein sequence ID" value="EIM79198.1"/>
    <property type="molecule type" value="Genomic_DNA"/>
</dbReference>
<feature type="domain" description="Conserved oligomeric Golgi complex subunit 3 C-terminal" evidence="11">
    <location>
        <begin position="356"/>
        <end position="585"/>
    </location>
</feature>
<dbReference type="eggNOG" id="KOG2604">
    <property type="taxonomic scope" value="Eukaryota"/>
</dbReference>
<keyword evidence="13" id="KW-1185">Reference proteome</keyword>